<dbReference type="OrthoDB" id="2237019at2759"/>
<evidence type="ECO:0000313" key="2">
    <source>
        <dbReference type="Proteomes" id="UP000603453"/>
    </source>
</evidence>
<proteinExistence type="predicted"/>
<name>A0A8H7UZA6_9FUNG</name>
<evidence type="ECO:0000313" key="1">
    <source>
        <dbReference type="EMBL" id="KAG2195909.1"/>
    </source>
</evidence>
<protein>
    <submittedName>
        <fullName evidence="1">Uncharacterized protein</fullName>
    </submittedName>
</protein>
<sequence length="288" mass="33636">MFIIRIESLLPTGTNKKMFANMVRSDGFAVDFIFYKEKTYSEHINQVDLILDDFEFNEHEEHYLPITIDPGKKAFFTAFAGSSNDTSDFRKCSIKEYYHITESNIPTSKTPHESVYIEYVNYMLENIARIFSFYNHETAKDIFFLYQGRQRAPEQMVNMLLRDTKKYQTKTRTQGKKQTNFEKYKTKVPLIVFGNGMSRKDHVKIKNIRTGVTGGLFRKSKSKERTGNLLVVDIDEFLTSHAQNVRVELWVVLASPVIVFSFARRALNMMKIARSVWNGDGRPEPFRR</sequence>
<comment type="caution">
    <text evidence="1">The sequence shown here is derived from an EMBL/GenBank/DDBJ whole genome shotgun (WGS) entry which is preliminary data.</text>
</comment>
<gene>
    <name evidence="1" type="ORF">INT47_002682</name>
</gene>
<organism evidence="1 2">
    <name type="scientific">Mucor saturninus</name>
    <dbReference type="NCBI Taxonomy" id="64648"/>
    <lineage>
        <taxon>Eukaryota</taxon>
        <taxon>Fungi</taxon>
        <taxon>Fungi incertae sedis</taxon>
        <taxon>Mucoromycota</taxon>
        <taxon>Mucoromycotina</taxon>
        <taxon>Mucoromycetes</taxon>
        <taxon>Mucorales</taxon>
        <taxon>Mucorineae</taxon>
        <taxon>Mucoraceae</taxon>
        <taxon>Mucor</taxon>
    </lineage>
</organism>
<dbReference type="Proteomes" id="UP000603453">
    <property type="component" value="Unassembled WGS sequence"/>
</dbReference>
<reference evidence="1" key="1">
    <citation type="submission" date="2020-12" db="EMBL/GenBank/DDBJ databases">
        <title>Metabolic potential, ecology and presence of endohyphal bacteria is reflected in genomic diversity of Mucoromycotina.</title>
        <authorList>
            <person name="Muszewska A."/>
            <person name="Okrasinska A."/>
            <person name="Steczkiewicz K."/>
            <person name="Drgas O."/>
            <person name="Orlowska M."/>
            <person name="Perlinska-Lenart U."/>
            <person name="Aleksandrzak-Piekarczyk T."/>
            <person name="Szatraj K."/>
            <person name="Zielenkiewicz U."/>
            <person name="Pilsyk S."/>
            <person name="Malc E."/>
            <person name="Mieczkowski P."/>
            <person name="Kruszewska J.S."/>
            <person name="Biernat P."/>
            <person name="Pawlowska J."/>
        </authorList>
    </citation>
    <scope>NUCLEOTIDE SEQUENCE</scope>
    <source>
        <strain evidence="1">WA0000017839</strain>
    </source>
</reference>
<accession>A0A8H7UZA6</accession>
<dbReference type="EMBL" id="JAEPRD010000158">
    <property type="protein sequence ID" value="KAG2195909.1"/>
    <property type="molecule type" value="Genomic_DNA"/>
</dbReference>
<dbReference type="AlphaFoldDB" id="A0A8H7UZA6"/>
<keyword evidence="2" id="KW-1185">Reference proteome</keyword>